<evidence type="ECO:0000256" key="1">
    <source>
        <dbReference type="SAM" id="Phobius"/>
    </source>
</evidence>
<feature type="transmembrane region" description="Helical" evidence="1">
    <location>
        <begin position="20"/>
        <end position="40"/>
    </location>
</feature>
<protein>
    <recommendedName>
        <fullName evidence="4">DUF4034 domain-containing protein</fullName>
    </recommendedName>
</protein>
<feature type="transmembrane region" description="Helical" evidence="1">
    <location>
        <begin position="68"/>
        <end position="87"/>
    </location>
</feature>
<evidence type="ECO:0008006" key="4">
    <source>
        <dbReference type="Google" id="ProtNLM"/>
    </source>
</evidence>
<keyword evidence="3" id="KW-1185">Reference proteome</keyword>
<evidence type="ECO:0000313" key="3">
    <source>
        <dbReference type="Proteomes" id="UP000288246"/>
    </source>
</evidence>
<keyword evidence="1" id="KW-0472">Membrane</keyword>
<gene>
    <name evidence="2" type="ORF">CTKZ_30710</name>
</gene>
<feature type="transmembrane region" description="Helical" evidence="1">
    <location>
        <begin position="93"/>
        <end position="112"/>
    </location>
</feature>
<comment type="caution">
    <text evidence="2">The sequence shown here is derived from an EMBL/GenBank/DDBJ whole genome shotgun (WGS) entry which is preliminary data.</text>
</comment>
<dbReference type="EMBL" id="BHYL01000298">
    <property type="protein sequence ID" value="GCD21509.1"/>
    <property type="molecule type" value="Genomic_DNA"/>
</dbReference>
<dbReference type="Proteomes" id="UP000288246">
    <property type="component" value="Unassembled WGS sequence"/>
</dbReference>
<dbReference type="AlphaFoldDB" id="A0A401V3L0"/>
<accession>A0A401V3L0</accession>
<reference evidence="2 3" key="1">
    <citation type="submission" date="2018-11" db="EMBL/GenBank/DDBJ databases">
        <title>Draft genome sequence of Cellulomonas takizawaensis strain TKZ-21.</title>
        <authorList>
            <person name="Yamamura H."/>
            <person name="Hayashi T."/>
            <person name="Hamada M."/>
            <person name="Serisawa Y."/>
            <person name="Matsuyama K."/>
            <person name="Nakagawa Y."/>
            <person name="Otoguro M."/>
            <person name="Yanagida F."/>
            <person name="Hayakawa M."/>
        </authorList>
    </citation>
    <scope>NUCLEOTIDE SEQUENCE [LARGE SCALE GENOMIC DNA]</scope>
    <source>
        <strain evidence="2 3">TKZ-21</strain>
    </source>
</reference>
<keyword evidence="1" id="KW-0812">Transmembrane</keyword>
<organism evidence="2 3">
    <name type="scientific">Cellulomonas algicola</name>
    <dbReference type="NCBI Taxonomy" id="2071633"/>
    <lineage>
        <taxon>Bacteria</taxon>
        <taxon>Bacillati</taxon>
        <taxon>Actinomycetota</taxon>
        <taxon>Actinomycetes</taxon>
        <taxon>Micrococcales</taxon>
        <taxon>Cellulomonadaceae</taxon>
        <taxon>Cellulomonas</taxon>
    </lineage>
</organism>
<sequence>MHRLAYSAAVTAAAWDTPAAYVMLGALVIAAIGLLVLGVASTPAHRLLGLWADGPWWFSPRGGKTQGLVVAYLGVIVALAALAFVVADAYAPARIAWTACWSTAAVVFALTVTRVGKLVLRVATGGLFVLADPLPGDYVEADDALDDVDLRAARDAAATGNWRPAAHLLAATLDPDTRHDRVRELAALAARRGRWLDTWLQEEPSNPHALACRVAAGVERAWMLRGSDFQAQNVPDFLAVLEDTDADADTALHVSPDDASVLASRLTVARGLQLGVVEHERRLAQLLAVAPHHRGGLLEALQFKAAKWFGSSEEMLRFARTEAAASPAGHASNLLVVVALLEEGWARGDSQRFLQGREVRAEILAAATRWSEGGPSPVGRAWGHNLLAYACWFADLPQEAVPHLAETHRHLATWPWHDDPREAHAQVRAWARERVGASALD</sequence>
<evidence type="ECO:0000313" key="2">
    <source>
        <dbReference type="EMBL" id="GCD21509.1"/>
    </source>
</evidence>
<name>A0A401V3L0_9CELL</name>
<proteinExistence type="predicted"/>
<keyword evidence="1" id="KW-1133">Transmembrane helix</keyword>